<gene>
    <name evidence="2" type="ORF">EDB81DRAFT_811056</name>
</gene>
<dbReference type="PROSITE" id="PS50181">
    <property type="entry name" value="FBOX"/>
    <property type="match status" value="1"/>
</dbReference>
<dbReference type="InterPro" id="IPR001810">
    <property type="entry name" value="F-box_dom"/>
</dbReference>
<dbReference type="SUPFAM" id="SSF81383">
    <property type="entry name" value="F-box domain"/>
    <property type="match status" value="1"/>
</dbReference>
<organism evidence="2 3">
    <name type="scientific">Dactylonectria macrodidyma</name>
    <dbReference type="NCBI Taxonomy" id="307937"/>
    <lineage>
        <taxon>Eukaryota</taxon>
        <taxon>Fungi</taxon>
        <taxon>Dikarya</taxon>
        <taxon>Ascomycota</taxon>
        <taxon>Pezizomycotina</taxon>
        <taxon>Sordariomycetes</taxon>
        <taxon>Hypocreomycetidae</taxon>
        <taxon>Hypocreales</taxon>
        <taxon>Nectriaceae</taxon>
        <taxon>Dactylonectria</taxon>
    </lineage>
</organism>
<name>A0A9P9ILA6_9HYPO</name>
<evidence type="ECO:0000313" key="2">
    <source>
        <dbReference type="EMBL" id="KAH7124591.1"/>
    </source>
</evidence>
<dbReference type="AlphaFoldDB" id="A0A9P9ILA6"/>
<dbReference type="EMBL" id="JAGMUV010000021">
    <property type="protein sequence ID" value="KAH7124591.1"/>
    <property type="molecule type" value="Genomic_DNA"/>
</dbReference>
<feature type="domain" description="F-box" evidence="1">
    <location>
        <begin position="9"/>
        <end position="57"/>
    </location>
</feature>
<sequence>MSSSPTEHPGSLVRLPAELLGAIVSQLPNRDLKSLRLTCSFLRDRATLRIGRVFISANSRNVEVLRAIADHEMLRMGVTEIIWDDARLKTWEPEDPELDDEWDDDLGGYPGWFERICEQNAEELGGRALYEGDPAGDVAREAQLEAQLPYKASWDYYQQLMQQQNEVLNSGADVDAFRYGLSRFPSLKRITITPGAHGFLYSPLYETPMIRSFPYGFNYLIPRTWPTDEVDDPVAHDWDNGDEDMKNQWRGFRIITRMLAQEDVHHNISEFVVNVHRLNTGLNCHIFDQPCEEYDNFVKLLQRPGFRYLQLSLLVGGLEEQGWPSFRGGYLQRALAEAKDLEHVSLHTNVSRDPGGNRIDRLSGGTSEHFIPLRTIFPFPQWPRLRHWGLSGFLVMQSDVMSILSELPSTVQSVDLSFLRFLDTGGHYRGLLYEIRDTLGWRHRPVEERPKITLRVDLFVRRPGKAICLSAAAEKFIYGNGKNPFGQENDEKSPHMVREAAGIETDEFNPDHKIANHGI</sequence>
<evidence type="ECO:0000313" key="3">
    <source>
        <dbReference type="Proteomes" id="UP000738349"/>
    </source>
</evidence>
<dbReference type="OrthoDB" id="5422579at2759"/>
<accession>A0A9P9ILA6</accession>
<dbReference type="InterPro" id="IPR036047">
    <property type="entry name" value="F-box-like_dom_sf"/>
</dbReference>
<reference evidence="2" key="1">
    <citation type="journal article" date="2021" name="Nat. Commun.">
        <title>Genetic determinants of endophytism in the Arabidopsis root mycobiome.</title>
        <authorList>
            <person name="Mesny F."/>
            <person name="Miyauchi S."/>
            <person name="Thiergart T."/>
            <person name="Pickel B."/>
            <person name="Atanasova L."/>
            <person name="Karlsson M."/>
            <person name="Huettel B."/>
            <person name="Barry K.W."/>
            <person name="Haridas S."/>
            <person name="Chen C."/>
            <person name="Bauer D."/>
            <person name="Andreopoulos W."/>
            <person name="Pangilinan J."/>
            <person name="LaButti K."/>
            <person name="Riley R."/>
            <person name="Lipzen A."/>
            <person name="Clum A."/>
            <person name="Drula E."/>
            <person name="Henrissat B."/>
            <person name="Kohler A."/>
            <person name="Grigoriev I.V."/>
            <person name="Martin F.M."/>
            <person name="Hacquard S."/>
        </authorList>
    </citation>
    <scope>NUCLEOTIDE SEQUENCE</scope>
    <source>
        <strain evidence="2">MPI-CAGE-AT-0147</strain>
    </source>
</reference>
<dbReference type="Proteomes" id="UP000738349">
    <property type="component" value="Unassembled WGS sequence"/>
</dbReference>
<keyword evidence="3" id="KW-1185">Reference proteome</keyword>
<proteinExistence type="predicted"/>
<comment type="caution">
    <text evidence="2">The sequence shown here is derived from an EMBL/GenBank/DDBJ whole genome shotgun (WGS) entry which is preliminary data.</text>
</comment>
<evidence type="ECO:0000259" key="1">
    <source>
        <dbReference type="PROSITE" id="PS50181"/>
    </source>
</evidence>
<protein>
    <recommendedName>
        <fullName evidence="1">F-box domain-containing protein</fullName>
    </recommendedName>
</protein>